<evidence type="ECO:0000256" key="2">
    <source>
        <dbReference type="ARBA" id="ARBA00022692"/>
    </source>
</evidence>
<feature type="domain" description="Sugar phosphate transporter" evidence="7">
    <location>
        <begin position="78"/>
        <end position="349"/>
    </location>
</feature>
<feature type="region of interest" description="Disordered" evidence="5">
    <location>
        <begin position="1"/>
        <end position="51"/>
    </location>
</feature>
<dbReference type="PANTHER" id="PTHR11132">
    <property type="entry name" value="SOLUTE CARRIER FAMILY 35"/>
    <property type="match status" value="1"/>
</dbReference>
<keyword evidence="4 6" id="KW-0472">Membrane</keyword>
<evidence type="ECO:0000313" key="8">
    <source>
        <dbReference type="EMBL" id="KIY96905.1"/>
    </source>
</evidence>
<dbReference type="RefSeq" id="XP_013895925.1">
    <property type="nucleotide sequence ID" value="XM_014040471.1"/>
</dbReference>
<evidence type="ECO:0000256" key="4">
    <source>
        <dbReference type="ARBA" id="ARBA00023136"/>
    </source>
</evidence>
<keyword evidence="2 6" id="KW-0812">Transmembrane</keyword>
<dbReference type="GeneID" id="25728280"/>
<feature type="transmembrane region" description="Helical" evidence="6">
    <location>
        <begin position="63"/>
        <end position="83"/>
    </location>
</feature>
<feature type="transmembrane region" description="Helical" evidence="6">
    <location>
        <begin position="242"/>
        <end position="261"/>
    </location>
</feature>
<feature type="transmembrane region" description="Helical" evidence="6">
    <location>
        <begin position="149"/>
        <end position="169"/>
    </location>
</feature>
<proteinExistence type="predicted"/>
<evidence type="ECO:0000259" key="7">
    <source>
        <dbReference type="Pfam" id="PF03151"/>
    </source>
</evidence>
<evidence type="ECO:0000256" key="6">
    <source>
        <dbReference type="SAM" id="Phobius"/>
    </source>
</evidence>
<reference evidence="8 9" key="1">
    <citation type="journal article" date="2013" name="BMC Genomics">
        <title>Reconstruction of the lipid metabolism for the microalga Monoraphidium neglectum from its genome sequence reveals characteristics suitable for biofuel production.</title>
        <authorList>
            <person name="Bogen C."/>
            <person name="Al-Dilaimi A."/>
            <person name="Albersmeier A."/>
            <person name="Wichmann J."/>
            <person name="Grundmann M."/>
            <person name="Rupp O."/>
            <person name="Lauersen K.J."/>
            <person name="Blifernez-Klassen O."/>
            <person name="Kalinowski J."/>
            <person name="Goesmann A."/>
            <person name="Mussgnug J.H."/>
            <person name="Kruse O."/>
        </authorList>
    </citation>
    <scope>NUCLEOTIDE SEQUENCE [LARGE SCALE GENOMIC DNA]</scope>
    <source>
        <strain evidence="8 9">SAG 48.87</strain>
    </source>
</reference>
<organism evidence="8 9">
    <name type="scientific">Monoraphidium neglectum</name>
    <dbReference type="NCBI Taxonomy" id="145388"/>
    <lineage>
        <taxon>Eukaryota</taxon>
        <taxon>Viridiplantae</taxon>
        <taxon>Chlorophyta</taxon>
        <taxon>core chlorophytes</taxon>
        <taxon>Chlorophyceae</taxon>
        <taxon>CS clade</taxon>
        <taxon>Sphaeropleales</taxon>
        <taxon>Selenastraceae</taxon>
        <taxon>Monoraphidium</taxon>
    </lineage>
</organism>
<dbReference type="Pfam" id="PF03151">
    <property type="entry name" value="TPT"/>
    <property type="match status" value="1"/>
</dbReference>
<evidence type="ECO:0000256" key="3">
    <source>
        <dbReference type="ARBA" id="ARBA00022989"/>
    </source>
</evidence>
<dbReference type="InterPro" id="IPR004853">
    <property type="entry name" value="Sugar_P_trans_dom"/>
</dbReference>
<dbReference type="Proteomes" id="UP000054498">
    <property type="component" value="Unassembled WGS sequence"/>
</dbReference>
<evidence type="ECO:0000256" key="5">
    <source>
        <dbReference type="SAM" id="MobiDB-lite"/>
    </source>
</evidence>
<dbReference type="InterPro" id="IPR050186">
    <property type="entry name" value="TPT_transporter"/>
</dbReference>
<sequence length="366" mass="38478">METGMFKKTDSRGTHSSTTASDDPEKQTEPLLPRDLPRTDGASSGGGTGALVDAGGPRGVPQWVLTVSYGLTNLSSVVMIVVANKMVLYTCKFSFVVTLTLLHSVFTYVGMGLMAMLGLFPVKAVAARHSVQIAAVYVGFIVTNNLSSFYQLSKLLITPVVVAIEWVFYKKTVSRSVMAAIAILMVGITLCTVTDSQVSSNPAGMAAAAAAVIVASLYQVWAGTKQKELGLNGMQLLQQVSPYSVLLLLVLVPVVEPVGWYDPKQGTILGYVFTPAAVAWIAASSALGLVVTLSTFLFIGATSSLTYNVVGHLKTLLIVAAGVLFFGEELGLKKGVGLATALGGIGWYSHIRILEAQKPAPSGSKA</sequence>
<evidence type="ECO:0000256" key="1">
    <source>
        <dbReference type="ARBA" id="ARBA00004141"/>
    </source>
</evidence>
<protein>
    <submittedName>
        <fullName evidence="8">Solute carrier family 35 member E3</fullName>
    </submittedName>
</protein>
<name>A0A0D2MQG7_9CHLO</name>
<feature type="transmembrane region" description="Helical" evidence="6">
    <location>
        <begin position="268"/>
        <end position="299"/>
    </location>
</feature>
<keyword evidence="3 6" id="KW-1133">Transmembrane helix</keyword>
<dbReference type="OrthoDB" id="5547497at2759"/>
<feature type="transmembrane region" description="Helical" evidence="6">
    <location>
        <begin position="305"/>
        <end position="326"/>
    </location>
</feature>
<gene>
    <name evidence="8" type="ORF">MNEG_11056</name>
</gene>
<dbReference type="AlphaFoldDB" id="A0A0D2MQG7"/>
<feature type="transmembrane region" description="Helical" evidence="6">
    <location>
        <begin position="95"/>
        <end position="120"/>
    </location>
</feature>
<feature type="compositionally biased region" description="Basic and acidic residues" evidence="5">
    <location>
        <begin position="1"/>
        <end position="13"/>
    </location>
</feature>
<evidence type="ECO:0000313" key="9">
    <source>
        <dbReference type="Proteomes" id="UP000054498"/>
    </source>
</evidence>
<feature type="transmembrane region" description="Helical" evidence="6">
    <location>
        <begin position="175"/>
        <end position="193"/>
    </location>
</feature>
<keyword evidence="9" id="KW-1185">Reference proteome</keyword>
<accession>A0A0D2MQG7</accession>
<feature type="transmembrane region" description="Helical" evidence="6">
    <location>
        <begin position="205"/>
        <end position="222"/>
    </location>
</feature>
<comment type="subcellular location">
    <subcellularLocation>
        <location evidence="1">Membrane</location>
        <topology evidence="1">Multi-pass membrane protein</topology>
    </subcellularLocation>
</comment>
<dbReference type="GO" id="GO:0016020">
    <property type="term" value="C:membrane"/>
    <property type="evidence" value="ECO:0007669"/>
    <property type="project" value="UniProtKB-SubCell"/>
</dbReference>
<dbReference type="KEGG" id="mng:MNEG_11056"/>
<dbReference type="EMBL" id="KK102792">
    <property type="protein sequence ID" value="KIY96905.1"/>
    <property type="molecule type" value="Genomic_DNA"/>
</dbReference>